<keyword evidence="3" id="KW-1185">Reference proteome</keyword>
<accession>A0A1M7Q2D6</accession>
<proteinExistence type="predicted"/>
<dbReference type="AlphaFoldDB" id="A0A1M7Q2D6"/>
<name>A0A1M7Q2D6_9ACTN</name>
<protein>
    <submittedName>
        <fullName evidence="2">Uncharacterized protein</fullName>
    </submittedName>
</protein>
<dbReference type="STRING" id="134849.SAMN05443668_10464"/>
<dbReference type="Proteomes" id="UP000184440">
    <property type="component" value="Unassembled WGS sequence"/>
</dbReference>
<evidence type="ECO:0000313" key="3">
    <source>
        <dbReference type="Proteomes" id="UP000184440"/>
    </source>
</evidence>
<sequence length="90" mass="10137">MMHGLTTSPAEADQESRDPGAIPPRWHRDLTREDVETAQGVLPMHHPTGSDPLRPVCASATHLILAQPWPCEQHRWARWVLDADERGEIT</sequence>
<feature type="compositionally biased region" description="Basic and acidic residues" evidence="1">
    <location>
        <begin position="26"/>
        <end position="35"/>
    </location>
</feature>
<gene>
    <name evidence="2" type="ORF">SAMN05443668_10464</name>
</gene>
<reference evidence="2 3" key="1">
    <citation type="submission" date="2016-11" db="EMBL/GenBank/DDBJ databases">
        <authorList>
            <person name="Jaros S."/>
            <person name="Januszkiewicz K."/>
            <person name="Wedrychowicz H."/>
        </authorList>
    </citation>
    <scope>NUCLEOTIDE SEQUENCE [LARGE SCALE GENOMIC DNA]</scope>
    <source>
        <strain evidence="2 3">DSM 46144</strain>
    </source>
</reference>
<evidence type="ECO:0000313" key="2">
    <source>
        <dbReference type="EMBL" id="SHN24426.1"/>
    </source>
</evidence>
<evidence type="ECO:0000256" key="1">
    <source>
        <dbReference type="SAM" id="MobiDB-lite"/>
    </source>
</evidence>
<dbReference type="EMBL" id="FRCS01000004">
    <property type="protein sequence ID" value="SHN24426.1"/>
    <property type="molecule type" value="Genomic_DNA"/>
</dbReference>
<organism evidence="2 3">
    <name type="scientific">Cryptosporangium aurantiacum</name>
    <dbReference type="NCBI Taxonomy" id="134849"/>
    <lineage>
        <taxon>Bacteria</taxon>
        <taxon>Bacillati</taxon>
        <taxon>Actinomycetota</taxon>
        <taxon>Actinomycetes</taxon>
        <taxon>Cryptosporangiales</taxon>
        <taxon>Cryptosporangiaceae</taxon>
        <taxon>Cryptosporangium</taxon>
    </lineage>
</organism>
<feature type="region of interest" description="Disordered" evidence="1">
    <location>
        <begin position="1"/>
        <end position="53"/>
    </location>
</feature>